<organism evidence="2">
    <name type="scientific">Brachypodium distachyon</name>
    <name type="common">Purple false brome</name>
    <name type="synonym">Trachynia distachya</name>
    <dbReference type="NCBI Taxonomy" id="15368"/>
    <lineage>
        <taxon>Eukaryota</taxon>
        <taxon>Viridiplantae</taxon>
        <taxon>Streptophyta</taxon>
        <taxon>Embryophyta</taxon>
        <taxon>Tracheophyta</taxon>
        <taxon>Spermatophyta</taxon>
        <taxon>Magnoliopsida</taxon>
        <taxon>Liliopsida</taxon>
        <taxon>Poales</taxon>
        <taxon>Poaceae</taxon>
        <taxon>BOP clade</taxon>
        <taxon>Pooideae</taxon>
        <taxon>Stipodae</taxon>
        <taxon>Brachypodieae</taxon>
        <taxon>Brachypodium</taxon>
    </lineage>
</organism>
<protein>
    <submittedName>
        <fullName evidence="2 3">Uncharacterized protein</fullName>
    </submittedName>
</protein>
<keyword evidence="4" id="KW-1185">Reference proteome</keyword>
<gene>
    <name evidence="2" type="ORF">BRADI_4g22041v3</name>
</gene>
<reference evidence="2" key="2">
    <citation type="submission" date="2017-06" db="EMBL/GenBank/DDBJ databases">
        <title>WGS assembly of Brachypodium distachyon.</title>
        <authorList>
            <consortium name="The International Brachypodium Initiative"/>
            <person name="Lucas S."/>
            <person name="Harmon-Smith M."/>
            <person name="Lail K."/>
            <person name="Tice H."/>
            <person name="Grimwood J."/>
            <person name="Bruce D."/>
            <person name="Barry K."/>
            <person name="Shu S."/>
            <person name="Lindquist E."/>
            <person name="Wang M."/>
            <person name="Pitluck S."/>
            <person name="Vogel J.P."/>
            <person name="Garvin D.F."/>
            <person name="Mockler T.C."/>
            <person name="Schmutz J."/>
            <person name="Rokhsar D."/>
            <person name="Bevan M.W."/>
        </authorList>
    </citation>
    <scope>NUCLEOTIDE SEQUENCE</scope>
    <source>
        <strain evidence="2">Bd21</strain>
    </source>
</reference>
<accession>A0A0Q3H636</accession>
<reference evidence="2 3" key="1">
    <citation type="journal article" date="2010" name="Nature">
        <title>Genome sequencing and analysis of the model grass Brachypodium distachyon.</title>
        <authorList>
            <consortium name="International Brachypodium Initiative"/>
        </authorList>
    </citation>
    <scope>NUCLEOTIDE SEQUENCE [LARGE SCALE GENOMIC DNA]</scope>
    <source>
        <strain evidence="2 3">Bd21</strain>
    </source>
</reference>
<dbReference type="Proteomes" id="UP000008810">
    <property type="component" value="Chromosome 4"/>
</dbReference>
<dbReference type="AlphaFoldDB" id="A0A0Q3H636"/>
<evidence type="ECO:0000313" key="4">
    <source>
        <dbReference type="Proteomes" id="UP000008810"/>
    </source>
</evidence>
<evidence type="ECO:0000313" key="3">
    <source>
        <dbReference type="EnsemblPlants" id="KQJ88914"/>
    </source>
</evidence>
<sequence length="200" mass="21648">MEAESEILESQGARHASIPVRLPSHLNSASPSLKRTPGAAASQSLTPKILLSVLLPSFVYLNSERERPAAMAGGGVSKELGHTLLQAKCASKTIRHNRDLLLQFQIHLQKDNDERRRRRGGERGIDVDELVYVTGIEAGARYLGSGQRSSALLLAGHGVPCPLLSAVHSNPTAAGLRSPRTSARKVADLEKKLWLCSGWY</sequence>
<dbReference type="EnsemblPlants" id="KQJ88914">
    <property type="protein sequence ID" value="KQJ88914"/>
    <property type="gene ID" value="BRADI_4g22041v3"/>
</dbReference>
<evidence type="ECO:0000256" key="1">
    <source>
        <dbReference type="SAM" id="MobiDB-lite"/>
    </source>
</evidence>
<reference evidence="3" key="3">
    <citation type="submission" date="2018-08" db="UniProtKB">
        <authorList>
            <consortium name="EnsemblPlants"/>
        </authorList>
    </citation>
    <scope>IDENTIFICATION</scope>
    <source>
        <strain evidence="3">cv. Bd21</strain>
    </source>
</reference>
<feature type="region of interest" description="Disordered" evidence="1">
    <location>
        <begin position="1"/>
        <end position="39"/>
    </location>
</feature>
<dbReference type="InParanoid" id="A0A0Q3H636"/>
<dbReference type="EMBL" id="CM000883">
    <property type="protein sequence ID" value="KQJ88914.1"/>
    <property type="molecule type" value="Genomic_DNA"/>
</dbReference>
<evidence type="ECO:0000313" key="2">
    <source>
        <dbReference type="EMBL" id="KQJ88914.1"/>
    </source>
</evidence>
<name>A0A0Q3H636_BRADI</name>
<proteinExistence type="predicted"/>
<dbReference type="Gramene" id="KQJ88914">
    <property type="protein sequence ID" value="KQJ88914"/>
    <property type="gene ID" value="BRADI_4g22041v3"/>
</dbReference>